<dbReference type="InterPro" id="IPR013655">
    <property type="entry name" value="PAS_fold_3"/>
</dbReference>
<dbReference type="SUPFAM" id="SSF81606">
    <property type="entry name" value="PP2C-like"/>
    <property type="match status" value="1"/>
</dbReference>
<dbReference type="CDD" id="cd00130">
    <property type="entry name" value="PAS"/>
    <property type="match status" value="1"/>
</dbReference>
<keyword evidence="5" id="KW-1185">Reference proteome</keyword>
<dbReference type="SUPFAM" id="SSF55781">
    <property type="entry name" value="GAF domain-like"/>
    <property type="match status" value="1"/>
</dbReference>
<dbReference type="EMBL" id="BAAAZG010000018">
    <property type="protein sequence ID" value="GAA4073100.1"/>
    <property type="molecule type" value="Genomic_DNA"/>
</dbReference>
<evidence type="ECO:0000259" key="3">
    <source>
        <dbReference type="PROSITE" id="PS50112"/>
    </source>
</evidence>
<dbReference type="Gene3D" id="3.30.450.20">
    <property type="entry name" value="PAS domain"/>
    <property type="match status" value="3"/>
</dbReference>
<dbReference type="InterPro" id="IPR000014">
    <property type="entry name" value="PAS"/>
</dbReference>
<dbReference type="Gene3D" id="3.60.40.10">
    <property type="entry name" value="PPM-type phosphatase domain"/>
    <property type="match status" value="1"/>
</dbReference>
<comment type="caution">
    <text evidence="4">The sequence shown here is derived from an EMBL/GenBank/DDBJ whole genome shotgun (WGS) entry which is preliminary data.</text>
</comment>
<proteinExistence type="predicted"/>
<feature type="domain" description="PAS" evidence="3">
    <location>
        <begin position="206"/>
        <end position="276"/>
    </location>
</feature>
<dbReference type="InterPro" id="IPR052016">
    <property type="entry name" value="Bact_Sigma-Reg"/>
</dbReference>
<dbReference type="Pfam" id="PF08448">
    <property type="entry name" value="PAS_4"/>
    <property type="match status" value="1"/>
</dbReference>
<dbReference type="PANTHER" id="PTHR43156">
    <property type="entry name" value="STAGE II SPORULATION PROTEIN E-RELATED"/>
    <property type="match status" value="1"/>
</dbReference>
<evidence type="ECO:0000256" key="1">
    <source>
        <dbReference type="ARBA" id="ARBA00022801"/>
    </source>
</evidence>
<dbReference type="InterPro" id="IPR001610">
    <property type="entry name" value="PAC"/>
</dbReference>
<dbReference type="Pfam" id="PF13185">
    <property type="entry name" value="GAF_2"/>
    <property type="match status" value="1"/>
</dbReference>
<sequence>MSTDTSVPHPRLSGPEGQPMDASDSALYATLMREAPAGFAFFDTDLRCRRASDALAGMLGVPVSRLHHKTPAEVLPDELAAAFERALRRVLADDRPLSEQDLTVRLSRQEDDPHEPHDPPPAAGTEEATAPEAGRDADASSVPAPAMPPASAIPPAATVPGPGADERILACSWLPSHGADGKQLGVVLTALDVTERRRAEEVIRRKEQRYRSLVEASSQVVWVAAPEGGVIDDAPEWRAITGQTPEDYALGGWLAVVHPEDRARIEAHWRECVDDNRVFETAYRIRTKTGTYRHFDVRAVPIWRGDRVIEWVGANTDVTGQREAEEMRGRLTEQLSAAALRTARLQQATSMLAEALTVSQVVQVITEVGRSAIGADYSAVALLDDDKLRLSVVSPPGDGRGGEGRAVREEIKVSDQTVMSVAVRESRPFLAEHPDSLRLQLGRDEAGLFLQHTEERAWVGLPLLAAGAPIGALRFSFTRPREITEEERVFLEALAGQCALAVERALLFEREHRTAEELQRSLLPSDLPRLPGMQLAARYDPATRHVQVGGDWYDVFRLPDDRLAVAVGDVMGKGVLAAAGMGRVRNALRALALNDPRPAAVLAGLDRLFSATEDEEQFTTVAYAVIDPETGRGAFSNAGHPPLLLISGDGAAALSSREPGTPLGWPSQRQQASFSIETGNTVVFYSDGLVENRRRGVDAGLDELVAAASDAPPEVVGDPERLVDFLVDRMLAGYEQVDDVTVLALHVPPKTG</sequence>
<feature type="region of interest" description="Disordered" evidence="2">
    <location>
        <begin position="105"/>
        <end position="159"/>
    </location>
</feature>
<dbReference type="RefSeq" id="WP_344947301.1">
    <property type="nucleotide sequence ID" value="NZ_BAAAZG010000018.1"/>
</dbReference>
<dbReference type="InterPro" id="IPR013656">
    <property type="entry name" value="PAS_4"/>
</dbReference>
<evidence type="ECO:0000313" key="4">
    <source>
        <dbReference type="EMBL" id="GAA4073100.1"/>
    </source>
</evidence>
<dbReference type="SUPFAM" id="SSF55785">
    <property type="entry name" value="PYP-like sensor domain (PAS domain)"/>
    <property type="match status" value="2"/>
</dbReference>
<name>A0ABP7VT67_9ACTN</name>
<dbReference type="InterPro" id="IPR035965">
    <property type="entry name" value="PAS-like_dom_sf"/>
</dbReference>
<dbReference type="InterPro" id="IPR029016">
    <property type="entry name" value="GAF-like_dom_sf"/>
</dbReference>
<evidence type="ECO:0000313" key="5">
    <source>
        <dbReference type="Proteomes" id="UP001500683"/>
    </source>
</evidence>
<dbReference type="SMART" id="SM00065">
    <property type="entry name" value="GAF"/>
    <property type="match status" value="1"/>
</dbReference>
<gene>
    <name evidence="4" type="ORF">GCM10022214_31870</name>
</gene>
<reference evidence="5" key="1">
    <citation type="journal article" date="2019" name="Int. J. Syst. Evol. Microbiol.">
        <title>The Global Catalogue of Microorganisms (GCM) 10K type strain sequencing project: providing services to taxonomists for standard genome sequencing and annotation.</title>
        <authorList>
            <consortium name="The Broad Institute Genomics Platform"/>
            <consortium name="The Broad Institute Genome Sequencing Center for Infectious Disease"/>
            <person name="Wu L."/>
            <person name="Ma J."/>
        </authorList>
    </citation>
    <scope>NUCLEOTIDE SEQUENCE [LARGE SCALE GENOMIC DNA]</scope>
    <source>
        <strain evidence="5">JCM 16702</strain>
    </source>
</reference>
<feature type="compositionally biased region" description="Basic and acidic residues" evidence="2">
    <location>
        <begin position="107"/>
        <end position="118"/>
    </location>
</feature>
<dbReference type="SMART" id="SM00331">
    <property type="entry name" value="PP2C_SIG"/>
    <property type="match status" value="1"/>
</dbReference>
<evidence type="ECO:0000256" key="2">
    <source>
        <dbReference type="SAM" id="MobiDB-lite"/>
    </source>
</evidence>
<dbReference type="SMART" id="SM00086">
    <property type="entry name" value="PAC"/>
    <property type="match status" value="1"/>
</dbReference>
<dbReference type="Gene3D" id="3.30.450.40">
    <property type="match status" value="1"/>
</dbReference>
<accession>A0ABP7VT67</accession>
<dbReference type="Proteomes" id="UP001500683">
    <property type="component" value="Unassembled WGS sequence"/>
</dbReference>
<dbReference type="InterPro" id="IPR003018">
    <property type="entry name" value="GAF"/>
</dbReference>
<dbReference type="Pfam" id="PF08447">
    <property type="entry name" value="PAS_3"/>
    <property type="match status" value="1"/>
</dbReference>
<dbReference type="PANTHER" id="PTHR43156:SF2">
    <property type="entry name" value="STAGE II SPORULATION PROTEIN E"/>
    <property type="match status" value="1"/>
</dbReference>
<dbReference type="InterPro" id="IPR001932">
    <property type="entry name" value="PPM-type_phosphatase-like_dom"/>
</dbReference>
<organism evidence="4 5">
    <name type="scientific">Actinomadura miaoliensis</name>
    <dbReference type="NCBI Taxonomy" id="430685"/>
    <lineage>
        <taxon>Bacteria</taxon>
        <taxon>Bacillati</taxon>
        <taxon>Actinomycetota</taxon>
        <taxon>Actinomycetes</taxon>
        <taxon>Streptosporangiales</taxon>
        <taxon>Thermomonosporaceae</taxon>
        <taxon>Actinomadura</taxon>
    </lineage>
</organism>
<keyword evidence="1" id="KW-0378">Hydrolase</keyword>
<dbReference type="NCBIfam" id="TIGR00229">
    <property type="entry name" value="sensory_box"/>
    <property type="match status" value="1"/>
</dbReference>
<dbReference type="SMART" id="SM00091">
    <property type="entry name" value="PAS"/>
    <property type="match status" value="2"/>
</dbReference>
<dbReference type="Pfam" id="PF07228">
    <property type="entry name" value="SpoIIE"/>
    <property type="match status" value="1"/>
</dbReference>
<dbReference type="PROSITE" id="PS50112">
    <property type="entry name" value="PAS"/>
    <property type="match status" value="1"/>
</dbReference>
<feature type="compositionally biased region" description="Low complexity" evidence="2">
    <location>
        <begin position="123"/>
        <end position="132"/>
    </location>
</feature>
<feature type="region of interest" description="Disordered" evidence="2">
    <location>
        <begin position="1"/>
        <end position="22"/>
    </location>
</feature>
<dbReference type="InterPro" id="IPR036457">
    <property type="entry name" value="PPM-type-like_dom_sf"/>
</dbReference>
<protein>
    <recommendedName>
        <fullName evidence="3">PAS domain-containing protein</fullName>
    </recommendedName>
</protein>